<evidence type="ECO:0000313" key="2">
    <source>
        <dbReference type="Proteomes" id="UP000472272"/>
    </source>
</evidence>
<accession>A0A670K2M8</accession>
<dbReference type="Ensembl" id="ENSPMRT00000031748.1">
    <property type="protein sequence ID" value="ENSPMRP00000029939.1"/>
    <property type="gene ID" value="ENSPMRG00000019352.1"/>
</dbReference>
<dbReference type="GO" id="GO:0051225">
    <property type="term" value="P:spindle assembly"/>
    <property type="evidence" value="ECO:0007669"/>
    <property type="project" value="InterPro"/>
</dbReference>
<dbReference type="PANTHER" id="PTHR16039">
    <property type="entry name" value="HAUS AUGMIN-LIKE COMPLEX SUBUNIT 2"/>
    <property type="match status" value="1"/>
</dbReference>
<dbReference type="PRINTS" id="PR02088">
    <property type="entry name" value="HAUSAUGMINL2"/>
</dbReference>
<dbReference type="GO" id="GO:0005813">
    <property type="term" value="C:centrosome"/>
    <property type="evidence" value="ECO:0007669"/>
    <property type="project" value="TreeGrafter"/>
</dbReference>
<dbReference type="GO" id="GO:1990498">
    <property type="term" value="C:mitotic spindle microtubule"/>
    <property type="evidence" value="ECO:0007669"/>
    <property type="project" value="TreeGrafter"/>
</dbReference>
<dbReference type="OMA" id="CPSNMES"/>
<organism evidence="1 2">
    <name type="scientific">Podarcis muralis</name>
    <name type="common">Wall lizard</name>
    <name type="synonym">Lacerta muralis</name>
    <dbReference type="NCBI Taxonomy" id="64176"/>
    <lineage>
        <taxon>Eukaryota</taxon>
        <taxon>Metazoa</taxon>
        <taxon>Chordata</taxon>
        <taxon>Craniata</taxon>
        <taxon>Vertebrata</taxon>
        <taxon>Euteleostomi</taxon>
        <taxon>Lepidosauria</taxon>
        <taxon>Squamata</taxon>
        <taxon>Bifurcata</taxon>
        <taxon>Unidentata</taxon>
        <taxon>Episquamata</taxon>
        <taxon>Laterata</taxon>
        <taxon>Lacertibaenia</taxon>
        <taxon>Lacertidae</taxon>
        <taxon>Podarcis</taxon>
    </lineage>
</organism>
<dbReference type="Pfam" id="PF15003">
    <property type="entry name" value="HAUS2"/>
    <property type="match status" value="1"/>
</dbReference>
<reference evidence="1" key="2">
    <citation type="submission" date="2025-09" db="UniProtKB">
        <authorList>
            <consortium name="Ensembl"/>
        </authorList>
    </citation>
    <scope>IDENTIFICATION</scope>
</reference>
<dbReference type="PANTHER" id="PTHR16039:SF1">
    <property type="entry name" value="HAUS AUGMIN-LIKE COMPLEX SUBUNIT 2"/>
    <property type="match status" value="1"/>
</dbReference>
<dbReference type="InterPro" id="IPR028346">
    <property type="entry name" value="HAUS2"/>
</dbReference>
<dbReference type="GO" id="GO:0007098">
    <property type="term" value="P:centrosome cycle"/>
    <property type="evidence" value="ECO:0007669"/>
    <property type="project" value="InterPro"/>
</dbReference>
<name>A0A670K2M8_PODMU</name>
<protein>
    <submittedName>
        <fullName evidence="1">Uncharacterized protein</fullName>
    </submittedName>
</protein>
<dbReference type="AlphaFoldDB" id="A0A670K2M8"/>
<reference evidence="1" key="1">
    <citation type="submission" date="2025-08" db="UniProtKB">
        <authorList>
            <consortium name="Ensembl"/>
        </authorList>
    </citation>
    <scope>IDENTIFICATION</scope>
</reference>
<sequence length="217" mass="24307">MKAIIAMASNSLDNQQQDSQLARFVLAGDVSQEPLDQHVGPAPCLEPTPSRVHDPELEGIADLQAEIQQITLELQTLFVAKDRGNILSSYHLTHKCQVLTMMNSHLEEVLKRTIYLRQGIRLVCATHKNSVDEDFHKYSDKFLVLAAGFTEKLESYLSLIPQNCPSNMKSGEELSGKIQELRKDCVMQMCLPSIVQTAGFQGATKLWLHFVKHYKGG</sequence>
<dbReference type="InterPro" id="IPR026242">
    <property type="entry name" value="HAUS2_metazoa"/>
</dbReference>
<dbReference type="GO" id="GO:0070652">
    <property type="term" value="C:HAUS complex"/>
    <property type="evidence" value="ECO:0007669"/>
    <property type="project" value="InterPro"/>
</dbReference>
<dbReference type="Proteomes" id="UP000472272">
    <property type="component" value="Unplaced"/>
</dbReference>
<evidence type="ECO:0000313" key="1">
    <source>
        <dbReference type="Ensembl" id="ENSPMRP00000029939.1"/>
    </source>
</evidence>
<dbReference type="GO" id="GO:0007020">
    <property type="term" value="P:microtubule nucleation"/>
    <property type="evidence" value="ECO:0007669"/>
    <property type="project" value="TreeGrafter"/>
</dbReference>
<proteinExistence type="predicted"/>
<keyword evidence="2" id="KW-1185">Reference proteome</keyword>